<dbReference type="Pfam" id="PF13439">
    <property type="entry name" value="Glyco_transf_4"/>
    <property type="match status" value="1"/>
</dbReference>
<comment type="caution">
    <text evidence="4">The sequence shown here is derived from an EMBL/GenBank/DDBJ whole genome shotgun (WGS) entry which is preliminary data.</text>
</comment>
<dbReference type="GO" id="GO:0016740">
    <property type="term" value="F:transferase activity"/>
    <property type="evidence" value="ECO:0007669"/>
    <property type="project" value="UniProtKB-KW"/>
</dbReference>
<sequence length="745" mass="83993">MTMAIGIVGNYGNNNKGDEAILQGIILQLEKQFRVSPKDIVVFSNHPEQTRKMYGVQTAPLYYKKNNNYLTLVTTMRKNFSVIKKLDLLIVGGGGILMDLYGREAFLFGMYGWLGKLTNTPVVIYGVGAGPILSKQGEVLLRSLAHIAKLITVRDPESKKLLQSIGVKSPIHVIGDPAFQVPMPDNVIKNNRPLKIGVTAVPFYHGSYWPEENLQLYHNYINGMAQNLDALIKAYPEVEINFFATKYPQDLQVTEEIRKLMEHKDRCSIHEQVMQPNEIVAFSAEQDIIIGTRLHSLILSLVSDTPVIAVSYHHKVLDFMTMIGCQSYVIPIDVLHDQTDLFLKSFREMDENWEQTTVSFKHIADDMKKKAEKGMELVKQRTSMEKATKVLVLSNMYPSQHSKTFGIFVKNQVELLQEKGLDVDVVAITDPRKGKGNVIRKYLGFFLRNMFRFISKGKRYDAVHAHYIFPTGLIGLLYKRILNKKLIVTSHGGDIDQMIRKSSWSRKMTDTILDASDHVIAVGDRLKEDIHTGFDIPNEKISVINMGVNRHVFRPIDQSVARDQLKMNQTDKMLLFVGNLIEAKGLLDLVEAFQIAKQKVPHLTLHLMGEAKDAGFFEKLKRATAADDAITIHEALSQSDVAIWMGAADIFVLPSHIEGFGLVALEAMACERPVIGTDIGGLTYLLGEECGLKVKPHHPADLAEKIMALINDEQQQQTYVNNALKKVEQFDQDVLVDHVIDLYQR</sequence>
<gene>
    <name evidence="4" type="ORF">JOC48_000737</name>
</gene>
<feature type="domain" description="Polysaccharide pyruvyl transferase" evidence="2">
    <location>
        <begin position="15"/>
        <end position="314"/>
    </location>
</feature>
<evidence type="ECO:0000313" key="4">
    <source>
        <dbReference type="EMBL" id="MBM7570259.1"/>
    </source>
</evidence>
<evidence type="ECO:0000259" key="1">
    <source>
        <dbReference type="Pfam" id="PF00534"/>
    </source>
</evidence>
<dbReference type="Pfam" id="PF04230">
    <property type="entry name" value="PS_pyruv_trans"/>
    <property type="match status" value="1"/>
</dbReference>
<dbReference type="PANTHER" id="PTHR36836">
    <property type="entry name" value="COLANIC ACID BIOSYNTHESIS PROTEIN WCAK"/>
    <property type="match status" value="1"/>
</dbReference>
<dbReference type="EMBL" id="JAFBDR010000003">
    <property type="protein sequence ID" value="MBM7570259.1"/>
    <property type="molecule type" value="Genomic_DNA"/>
</dbReference>
<reference evidence="4 5" key="1">
    <citation type="submission" date="2021-01" db="EMBL/GenBank/DDBJ databases">
        <title>Genomic Encyclopedia of Type Strains, Phase IV (KMG-IV): sequencing the most valuable type-strain genomes for metagenomic binning, comparative biology and taxonomic classification.</title>
        <authorList>
            <person name="Goeker M."/>
        </authorList>
    </citation>
    <scope>NUCLEOTIDE SEQUENCE [LARGE SCALE GENOMIC DNA]</scope>
    <source>
        <strain evidence="4 5">DSM 23711</strain>
    </source>
</reference>
<feature type="domain" description="Glycosyl transferase family 1" evidence="1">
    <location>
        <begin position="561"/>
        <end position="725"/>
    </location>
</feature>
<dbReference type="InterPro" id="IPR028098">
    <property type="entry name" value="Glyco_trans_4-like_N"/>
</dbReference>
<dbReference type="PANTHER" id="PTHR36836:SF1">
    <property type="entry name" value="COLANIC ACID BIOSYNTHESIS PROTEIN WCAK"/>
    <property type="match status" value="1"/>
</dbReference>
<dbReference type="Gene3D" id="3.40.50.2000">
    <property type="entry name" value="Glycogen Phosphorylase B"/>
    <property type="match status" value="2"/>
</dbReference>
<evidence type="ECO:0000259" key="2">
    <source>
        <dbReference type="Pfam" id="PF04230"/>
    </source>
</evidence>
<dbReference type="Pfam" id="PF00534">
    <property type="entry name" value="Glycos_transf_1"/>
    <property type="match status" value="1"/>
</dbReference>
<dbReference type="SUPFAM" id="SSF53756">
    <property type="entry name" value="UDP-Glycosyltransferase/glycogen phosphorylase"/>
    <property type="match status" value="1"/>
</dbReference>
<dbReference type="Proteomes" id="UP001296943">
    <property type="component" value="Unassembled WGS sequence"/>
</dbReference>
<dbReference type="InterPro" id="IPR001296">
    <property type="entry name" value="Glyco_trans_1"/>
</dbReference>
<protein>
    <submittedName>
        <fullName evidence="4">Polysaccharide pyruvyl transferase CsaB</fullName>
    </submittedName>
</protein>
<proteinExistence type="predicted"/>
<keyword evidence="4" id="KW-0808">Transferase</keyword>
<keyword evidence="5" id="KW-1185">Reference proteome</keyword>
<organism evidence="4 5">
    <name type="scientific">Aquibacillus albus</name>
    <dbReference type="NCBI Taxonomy" id="1168171"/>
    <lineage>
        <taxon>Bacteria</taxon>
        <taxon>Bacillati</taxon>
        <taxon>Bacillota</taxon>
        <taxon>Bacilli</taxon>
        <taxon>Bacillales</taxon>
        <taxon>Bacillaceae</taxon>
        <taxon>Aquibacillus</taxon>
    </lineage>
</organism>
<feature type="domain" description="Glycosyltransferase subfamily 4-like N-terminal" evidence="3">
    <location>
        <begin position="408"/>
        <end position="549"/>
    </location>
</feature>
<accession>A0ABS2MWJ3</accession>
<name>A0ABS2MWJ3_9BACI</name>
<dbReference type="RefSeq" id="WP_204497696.1">
    <property type="nucleotide sequence ID" value="NZ_JAFBDR010000003.1"/>
</dbReference>
<evidence type="ECO:0000313" key="5">
    <source>
        <dbReference type="Proteomes" id="UP001296943"/>
    </source>
</evidence>
<evidence type="ECO:0000259" key="3">
    <source>
        <dbReference type="Pfam" id="PF13439"/>
    </source>
</evidence>
<dbReference type="InterPro" id="IPR007345">
    <property type="entry name" value="Polysacch_pyruvyl_Trfase"/>
</dbReference>